<evidence type="ECO:0000313" key="8">
    <source>
        <dbReference type="EMBL" id="CBI09611.1"/>
    </source>
</evidence>
<dbReference type="NCBIfam" id="TIGR00765">
    <property type="entry name" value="yihY_not_rbn"/>
    <property type="match status" value="1"/>
</dbReference>
<dbReference type="HAMAP" id="MF_00672">
    <property type="entry name" value="UPF0761"/>
    <property type="match status" value="1"/>
</dbReference>
<protein>
    <submittedName>
        <fullName evidence="8">Putative Ribonuclease BN</fullName>
    </submittedName>
</protein>
<dbReference type="InterPro" id="IPR017039">
    <property type="entry name" value="Virul_fac_BrkB"/>
</dbReference>
<accession>E6QQU0</accession>
<keyword evidence="3" id="KW-0997">Cell inner membrane</keyword>
<evidence type="ECO:0000256" key="6">
    <source>
        <dbReference type="ARBA" id="ARBA00023136"/>
    </source>
</evidence>
<dbReference type="PANTHER" id="PTHR30213">
    <property type="entry name" value="INNER MEMBRANE PROTEIN YHJD"/>
    <property type="match status" value="1"/>
</dbReference>
<feature type="transmembrane region" description="Helical" evidence="7">
    <location>
        <begin position="106"/>
        <end position="125"/>
    </location>
</feature>
<proteinExistence type="inferred from homology"/>
<comment type="subcellular location">
    <subcellularLocation>
        <location evidence="1">Cell membrane</location>
        <topology evidence="1">Multi-pass membrane protein</topology>
    </subcellularLocation>
</comment>
<sequence length="409" mass="45712">MAILQRFQYTDPMRKYFNQFIKFALVVANRFMADGSSQTAASLTYTSLLALVPLLTLGLAVVSAFPAFAEASLSFKSFLLQNMMPDTASKVINVYMLQFSQNAGKLTLIGTSALIVTALLLVQNIEDALNSIWHVCRKRPWTQRFLIYWVLLTLGPMLIAVSLYTTTYLVRFAMGLSGDIGTFHLLMLSLAPLILTVTALSVLYFTVPNRYVPAGHAWLGGLLGGLCLEGMKLVFSHYISFFSSYTVVYGAFSALPLFLIWIYLSWMAVLLGATLTATLPYYHQPRLANIRTPGSAFYTALSVLEHLTKAQRMGEVLTVRQLAAASSSNWDELEYVLVALNEKHWILRSGKGWALAMHPDRIRLREIFEHLVFHPNETQYALAELVDTPQQTLSAWLGRNNDENVSLTG</sequence>
<evidence type="ECO:0000256" key="5">
    <source>
        <dbReference type="ARBA" id="ARBA00022989"/>
    </source>
</evidence>
<organism evidence="8">
    <name type="scientific">mine drainage metagenome</name>
    <dbReference type="NCBI Taxonomy" id="410659"/>
    <lineage>
        <taxon>unclassified sequences</taxon>
        <taxon>metagenomes</taxon>
        <taxon>ecological metagenomes</taxon>
    </lineage>
</organism>
<dbReference type="GO" id="GO:0005886">
    <property type="term" value="C:plasma membrane"/>
    <property type="evidence" value="ECO:0007669"/>
    <property type="project" value="UniProtKB-SubCell"/>
</dbReference>
<reference evidence="8" key="1">
    <citation type="submission" date="2009-10" db="EMBL/GenBank/DDBJ databases">
        <title>Diversity of trophic interactions inside an arsenic-rich microbial ecosystem.</title>
        <authorList>
            <person name="Bertin P.N."/>
            <person name="Heinrich-Salmeron A."/>
            <person name="Pelletier E."/>
            <person name="Goulhen-Chollet F."/>
            <person name="Arsene-Ploetze F."/>
            <person name="Gallien S."/>
            <person name="Calteau A."/>
            <person name="Vallenet D."/>
            <person name="Casiot C."/>
            <person name="Chane-Woon-Ming B."/>
            <person name="Giloteaux L."/>
            <person name="Barakat M."/>
            <person name="Bonnefoy V."/>
            <person name="Bruneel O."/>
            <person name="Chandler M."/>
            <person name="Cleiss J."/>
            <person name="Duran R."/>
            <person name="Elbaz-Poulichet F."/>
            <person name="Fonknechten N."/>
            <person name="Lauga B."/>
            <person name="Mornico D."/>
            <person name="Ortet P."/>
            <person name="Schaeffer C."/>
            <person name="Siguier P."/>
            <person name="Alexander Thil Smith A."/>
            <person name="Van Dorsselaer A."/>
            <person name="Weissenbach J."/>
            <person name="Medigue C."/>
            <person name="Le Paslier D."/>
        </authorList>
    </citation>
    <scope>NUCLEOTIDE SEQUENCE</scope>
</reference>
<dbReference type="PANTHER" id="PTHR30213:SF0">
    <property type="entry name" value="UPF0761 MEMBRANE PROTEIN YIHY"/>
    <property type="match status" value="1"/>
</dbReference>
<evidence type="ECO:0000256" key="7">
    <source>
        <dbReference type="SAM" id="Phobius"/>
    </source>
</evidence>
<evidence type="ECO:0000256" key="2">
    <source>
        <dbReference type="ARBA" id="ARBA00022475"/>
    </source>
</evidence>
<dbReference type="InterPro" id="IPR023679">
    <property type="entry name" value="UPF0761_bac"/>
</dbReference>
<comment type="caution">
    <text evidence="8">The sequence shown here is derived from an EMBL/GenBank/DDBJ whole genome shotgun (WGS) entry which is preliminary data.</text>
</comment>
<dbReference type="AlphaFoldDB" id="E6QQU0"/>
<gene>
    <name evidence="8" type="ORF">CARN7_0348</name>
</gene>
<evidence type="ECO:0000256" key="4">
    <source>
        <dbReference type="ARBA" id="ARBA00022692"/>
    </source>
</evidence>
<dbReference type="Pfam" id="PF03631">
    <property type="entry name" value="Virul_fac_BrkB"/>
    <property type="match status" value="1"/>
</dbReference>
<name>E6QQU0_9ZZZZ</name>
<feature type="transmembrane region" description="Helical" evidence="7">
    <location>
        <begin position="211"/>
        <end position="228"/>
    </location>
</feature>
<feature type="transmembrane region" description="Helical" evidence="7">
    <location>
        <begin position="182"/>
        <end position="205"/>
    </location>
</feature>
<keyword evidence="4 7" id="KW-0812">Transmembrane</keyword>
<feature type="transmembrane region" description="Helical" evidence="7">
    <location>
        <begin position="258"/>
        <end position="282"/>
    </location>
</feature>
<keyword evidence="5 7" id="KW-1133">Transmembrane helix</keyword>
<evidence type="ECO:0000256" key="1">
    <source>
        <dbReference type="ARBA" id="ARBA00004651"/>
    </source>
</evidence>
<dbReference type="EMBL" id="CABR01000041">
    <property type="protein sequence ID" value="CBI09611.1"/>
    <property type="molecule type" value="Genomic_DNA"/>
</dbReference>
<keyword evidence="2" id="KW-1003">Cell membrane</keyword>
<evidence type="ECO:0000256" key="3">
    <source>
        <dbReference type="ARBA" id="ARBA00022519"/>
    </source>
</evidence>
<feature type="transmembrane region" description="Helical" evidence="7">
    <location>
        <begin position="45"/>
        <end position="69"/>
    </location>
</feature>
<feature type="transmembrane region" description="Helical" evidence="7">
    <location>
        <begin position="145"/>
        <end position="170"/>
    </location>
</feature>
<keyword evidence="6 7" id="KW-0472">Membrane</keyword>